<evidence type="ECO:0000313" key="3">
    <source>
        <dbReference type="Proteomes" id="UP000242656"/>
    </source>
</evidence>
<dbReference type="AlphaFoldDB" id="A0A2B0M4M9"/>
<proteinExistence type="predicted"/>
<dbReference type="InterPro" id="IPR024984">
    <property type="entry name" value="DUF3888"/>
</dbReference>
<reference evidence="2 3" key="1">
    <citation type="submission" date="2017-09" db="EMBL/GenBank/DDBJ databases">
        <title>Large-scale bioinformatics analysis of Bacillus genomes uncovers conserved roles of natural products in bacterial physiology.</title>
        <authorList>
            <consortium name="Agbiome Team Llc"/>
            <person name="Bleich R.M."/>
            <person name="Grubbs K.J."/>
            <person name="Santa Maria K.C."/>
            <person name="Allen S.E."/>
            <person name="Farag S."/>
            <person name="Shank E.A."/>
            <person name="Bowers A."/>
        </authorList>
    </citation>
    <scope>NUCLEOTIDE SEQUENCE [LARGE SCALE GENOMIC DNA]</scope>
    <source>
        <strain evidence="2 3">AFS083043</strain>
    </source>
</reference>
<accession>A0A2B0M4M9</accession>
<dbReference type="Pfam" id="PF13027">
    <property type="entry name" value="DUF3888"/>
    <property type="match status" value="1"/>
</dbReference>
<evidence type="ECO:0000313" key="2">
    <source>
        <dbReference type="EMBL" id="PFK39152.1"/>
    </source>
</evidence>
<sequence>MKNLVMIFSISLLLISFNSPVFSTTINETDTKLCESFKYALIISLREPIDKAIVEIYKNDKNAPEGLTWAPYNTEILKIKQTNGVGGAYELTLKVTPYYQAHITYGEDEIVVNADGTLLHYKHLKTYPKVEFDW</sequence>
<organism evidence="2 3">
    <name type="scientific">Bacillus cereus</name>
    <dbReference type="NCBI Taxonomy" id="1396"/>
    <lineage>
        <taxon>Bacteria</taxon>
        <taxon>Bacillati</taxon>
        <taxon>Bacillota</taxon>
        <taxon>Bacilli</taxon>
        <taxon>Bacillales</taxon>
        <taxon>Bacillaceae</taxon>
        <taxon>Bacillus</taxon>
        <taxon>Bacillus cereus group</taxon>
    </lineage>
</organism>
<gene>
    <name evidence="2" type="ORF">COI93_14230</name>
</gene>
<protein>
    <recommendedName>
        <fullName evidence="4">DUF3888 domain-containing protein</fullName>
    </recommendedName>
</protein>
<dbReference type="EMBL" id="NUWN01000053">
    <property type="protein sequence ID" value="PFK39152.1"/>
    <property type="molecule type" value="Genomic_DNA"/>
</dbReference>
<feature type="signal peptide" evidence="1">
    <location>
        <begin position="1"/>
        <end position="23"/>
    </location>
</feature>
<keyword evidence="1" id="KW-0732">Signal</keyword>
<name>A0A2B0M4M9_BACCE</name>
<evidence type="ECO:0000256" key="1">
    <source>
        <dbReference type="SAM" id="SignalP"/>
    </source>
</evidence>
<dbReference type="Proteomes" id="UP000242656">
    <property type="component" value="Unassembled WGS sequence"/>
</dbReference>
<comment type="caution">
    <text evidence="2">The sequence shown here is derived from an EMBL/GenBank/DDBJ whole genome shotgun (WGS) entry which is preliminary data.</text>
</comment>
<evidence type="ECO:0008006" key="4">
    <source>
        <dbReference type="Google" id="ProtNLM"/>
    </source>
</evidence>
<feature type="chain" id="PRO_5012337698" description="DUF3888 domain-containing protein" evidence="1">
    <location>
        <begin position="24"/>
        <end position="134"/>
    </location>
</feature>
<dbReference type="RefSeq" id="WP_098491335.1">
    <property type="nucleotide sequence ID" value="NZ_NUWN01000053.1"/>
</dbReference>